<dbReference type="Proteomes" id="UP000037237">
    <property type="component" value="Unassembled WGS sequence"/>
</dbReference>
<keyword evidence="5 6" id="KW-0472">Membrane</keyword>
<feature type="domain" description="Type II secretion system protein GspF" evidence="7">
    <location>
        <begin position="284"/>
        <end position="410"/>
    </location>
</feature>
<keyword evidence="2" id="KW-1003">Cell membrane</keyword>
<feature type="transmembrane region" description="Helical" evidence="6">
    <location>
        <begin position="392"/>
        <end position="417"/>
    </location>
</feature>
<comment type="caution">
    <text evidence="8">The sequence shown here is derived from an EMBL/GenBank/DDBJ whole genome shotgun (WGS) entry which is preliminary data.</text>
</comment>
<dbReference type="PANTHER" id="PTHR35402">
    <property type="entry name" value="INTEGRAL MEMBRANE PROTEIN-RELATED"/>
    <property type="match status" value="1"/>
</dbReference>
<reference evidence="8 9" key="1">
    <citation type="submission" date="2015-06" db="EMBL/GenBank/DDBJ databases">
        <title>New insights into the roles of widespread benthic archaea in carbon and nitrogen cycling.</title>
        <authorList>
            <person name="Lazar C.S."/>
            <person name="Baker B.J."/>
            <person name="Seitz K.W."/>
            <person name="Hyde A.S."/>
            <person name="Dick G.J."/>
            <person name="Hinrichs K.-U."/>
            <person name="Teske A.P."/>
        </authorList>
    </citation>
    <scope>NUCLEOTIDE SEQUENCE [LARGE SCALE GENOMIC DNA]</scope>
    <source>
        <strain evidence="8">SG8-32-1</strain>
    </source>
</reference>
<feature type="domain" description="Type II secretion system protein GspF" evidence="7">
    <location>
        <begin position="37"/>
        <end position="160"/>
    </location>
</feature>
<dbReference type="PANTHER" id="PTHR35402:SF1">
    <property type="entry name" value="TYPE II SECRETION SYSTEM PROTEIN GSPF DOMAIN-CONTAINING PROTEIN"/>
    <property type="match status" value="1"/>
</dbReference>
<name>A0A0M0BSY2_9ARCH</name>
<feature type="transmembrane region" description="Helical" evidence="6">
    <location>
        <begin position="223"/>
        <end position="240"/>
    </location>
</feature>
<evidence type="ECO:0000259" key="7">
    <source>
        <dbReference type="Pfam" id="PF00482"/>
    </source>
</evidence>
<dbReference type="GO" id="GO:0005886">
    <property type="term" value="C:plasma membrane"/>
    <property type="evidence" value="ECO:0007669"/>
    <property type="project" value="UniProtKB-SubCell"/>
</dbReference>
<accession>A0A0M0BSY2</accession>
<evidence type="ECO:0000256" key="6">
    <source>
        <dbReference type="SAM" id="Phobius"/>
    </source>
</evidence>
<dbReference type="Pfam" id="PF00482">
    <property type="entry name" value="T2SSF"/>
    <property type="match status" value="2"/>
</dbReference>
<feature type="transmembrane region" description="Helical" evidence="6">
    <location>
        <begin position="183"/>
        <end position="203"/>
    </location>
</feature>
<keyword evidence="3 6" id="KW-0812">Transmembrane</keyword>
<feature type="transmembrane region" description="Helical" evidence="6">
    <location>
        <begin position="30"/>
        <end position="48"/>
    </location>
</feature>
<dbReference type="EMBL" id="LFWU01000092">
    <property type="protein sequence ID" value="KON31707.1"/>
    <property type="molecule type" value="Genomic_DNA"/>
</dbReference>
<feature type="transmembrane region" description="Helical" evidence="6">
    <location>
        <begin position="143"/>
        <end position="163"/>
    </location>
</feature>
<dbReference type="Gene3D" id="1.20.81.30">
    <property type="entry name" value="Type II secretion system (T2SS), domain F"/>
    <property type="match status" value="1"/>
</dbReference>
<sequence length="498" mass="55963">MQKSNNFVSKILNKIIKQTSEEKEDLDRELPFAVMFFALMATSGVSLYDSWKRIRKLSLLPRFKEESEEVVRQVEVLGKDPLSAMSERAEQTASKAYRDFLGGFVSAIKSGGKISDYMSSKLRMIFELRNKAMVRSTEKISTLVEGYSVMLIVILCVYILYVLMTSTATMEIMAGISIPTSPLITYLITFLLMPMITVIFILIAQNIQKSNLLNLQSVYKKTLISLVPAIGVFGIFYGIPELANSFDLPLVFTICLTIGVIPGAIYYYRISRINYNAEESLPSFLRDITESQKTGISPEKSIIHATKRRDYGYFSQFLELVHSQIEWGVSLKEIFENFKQKIHSWLVLVNFMMMVETIEVGGGPVRSLEILSEYSEKEFESQVNKRDLLKPYVILAFVWSVLIALTTTIVTMTMYILTQFTTPSLFEVMSTEIAGSVGIYSLGIIFQCWISGFFIGKISEGNIAAGLKYAALLAVTAYVSLVLSQNFLVGLFGVTAPT</sequence>
<dbReference type="AlphaFoldDB" id="A0A0M0BSY2"/>
<feature type="transmembrane region" description="Helical" evidence="6">
    <location>
        <begin position="437"/>
        <end position="458"/>
    </location>
</feature>
<feature type="transmembrane region" description="Helical" evidence="6">
    <location>
        <begin position="470"/>
        <end position="494"/>
    </location>
</feature>
<protein>
    <recommendedName>
        <fullName evidence="7">Type II secretion system protein GspF domain-containing protein</fullName>
    </recommendedName>
</protein>
<gene>
    <name evidence="8" type="ORF">AC477_03925</name>
</gene>
<feature type="transmembrane region" description="Helical" evidence="6">
    <location>
        <begin position="246"/>
        <end position="268"/>
    </location>
</feature>
<evidence type="ECO:0000256" key="4">
    <source>
        <dbReference type="ARBA" id="ARBA00022989"/>
    </source>
</evidence>
<evidence type="ECO:0000313" key="9">
    <source>
        <dbReference type="Proteomes" id="UP000037237"/>
    </source>
</evidence>
<organism evidence="8 9">
    <name type="scientific">miscellaneous Crenarchaeota group-1 archaeon SG8-32-1</name>
    <dbReference type="NCBI Taxonomy" id="1685124"/>
    <lineage>
        <taxon>Archaea</taxon>
        <taxon>Candidatus Bathyarchaeota</taxon>
        <taxon>MCG-1</taxon>
    </lineage>
</organism>
<evidence type="ECO:0000256" key="1">
    <source>
        <dbReference type="ARBA" id="ARBA00004651"/>
    </source>
</evidence>
<dbReference type="InterPro" id="IPR018076">
    <property type="entry name" value="T2SS_GspF_dom"/>
</dbReference>
<proteinExistence type="predicted"/>
<keyword evidence="4 6" id="KW-1133">Transmembrane helix</keyword>
<evidence type="ECO:0000256" key="5">
    <source>
        <dbReference type="ARBA" id="ARBA00023136"/>
    </source>
</evidence>
<evidence type="ECO:0000256" key="3">
    <source>
        <dbReference type="ARBA" id="ARBA00022692"/>
    </source>
</evidence>
<comment type="subcellular location">
    <subcellularLocation>
        <location evidence="1">Cell membrane</location>
        <topology evidence="1">Multi-pass membrane protein</topology>
    </subcellularLocation>
</comment>
<evidence type="ECO:0000256" key="2">
    <source>
        <dbReference type="ARBA" id="ARBA00022475"/>
    </source>
</evidence>
<dbReference type="InterPro" id="IPR056569">
    <property type="entry name" value="ArlJ-like"/>
</dbReference>
<evidence type="ECO:0000313" key="8">
    <source>
        <dbReference type="EMBL" id="KON31707.1"/>
    </source>
</evidence>
<dbReference type="InterPro" id="IPR042094">
    <property type="entry name" value="T2SS_GspF_sf"/>
</dbReference>